<dbReference type="EMBL" id="JARFPL010000009">
    <property type="protein sequence ID" value="MDF0592787.1"/>
    <property type="molecule type" value="Genomic_DNA"/>
</dbReference>
<dbReference type="Pfam" id="PF01594">
    <property type="entry name" value="AI-2E_transport"/>
    <property type="match status" value="1"/>
</dbReference>
<comment type="subcellular location">
    <subcellularLocation>
        <location evidence="1">Membrane</location>
        <topology evidence="1">Multi-pass membrane protein</topology>
    </subcellularLocation>
</comment>
<accession>A0ABT5XDM6</accession>
<feature type="transmembrane region" description="Helical" evidence="6">
    <location>
        <begin position="291"/>
        <end position="308"/>
    </location>
</feature>
<comment type="similarity">
    <text evidence="2">Belongs to the autoinducer-2 exporter (AI-2E) (TC 2.A.86) family.</text>
</comment>
<feature type="transmembrane region" description="Helical" evidence="6">
    <location>
        <begin position="30"/>
        <end position="47"/>
    </location>
</feature>
<dbReference type="InterPro" id="IPR002549">
    <property type="entry name" value="AI-2E-like"/>
</dbReference>
<sequence>MDPKSRFLWMAAAILAVALAGVVYITQNFITTILLSFFLAYVLYPFYSRLLNLTKRKRISALLSISIVFLIFLVFVLSVINALATEISYLYASQDSWDETASMLTEKTAGNFFEWASALAEDRAPQFMAPHLGDLVALAEDQLAPILAAPAAWLVPEVLPRVSRVLTGLADWIAGNLPILMAQFGVAILLTYYLLVDGARSVEEFLRLLPEKALVRRFLAELNSIYNSLFNVYLINSLLTGLIAAFVYLLVGVPYPFLWGMVTAVFALIPLIGTSAVYIPMALYYLVVGEYLKVAALLILGTVFLNIFPENIMRPALARAGAAIHPAVTLLAFAAPIFVIGVMGVIVGPALYGFVLAAYRTRLSMMEEEAGVVAEPKGSSHPAAASHSSVQGLRRLGGMARGFFSWISRGRL</sequence>
<keyword evidence="4 6" id="KW-1133">Transmembrane helix</keyword>
<reference evidence="7 8" key="1">
    <citation type="submission" date="2023-03" db="EMBL/GenBank/DDBJ databases">
        <title>Whole genome sequencing of Methanotrichaceae archaeon M04Ac.</title>
        <authorList>
            <person name="Khomyakova M.A."/>
            <person name="Merkel A.Y."/>
            <person name="Slobodkin A.I."/>
        </authorList>
    </citation>
    <scope>NUCLEOTIDE SEQUENCE [LARGE SCALE GENOMIC DNA]</scope>
    <source>
        <strain evidence="7 8">M04Ac</strain>
    </source>
</reference>
<feature type="transmembrane region" description="Helical" evidence="6">
    <location>
        <begin position="7"/>
        <end position="24"/>
    </location>
</feature>
<keyword evidence="3 6" id="KW-0812">Transmembrane</keyword>
<feature type="transmembrane region" description="Helical" evidence="6">
    <location>
        <begin position="172"/>
        <end position="195"/>
    </location>
</feature>
<dbReference type="PANTHER" id="PTHR21716">
    <property type="entry name" value="TRANSMEMBRANE PROTEIN"/>
    <property type="match status" value="1"/>
</dbReference>
<keyword evidence="8" id="KW-1185">Reference proteome</keyword>
<feature type="transmembrane region" description="Helical" evidence="6">
    <location>
        <begin position="257"/>
        <end position="279"/>
    </location>
</feature>
<evidence type="ECO:0000256" key="3">
    <source>
        <dbReference type="ARBA" id="ARBA00022692"/>
    </source>
</evidence>
<evidence type="ECO:0000313" key="8">
    <source>
        <dbReference type="Proteomes" id="UP001215956"/>
    </source>
</evidence>
<protein>
    <submittedName>
        <fullName evidence="7">AI-2E family transporter</fullName>
    </submittedName>
</protein>
<dbReference type="RefSeq" id="WP_316968492.1">
    <property type="nucleotide sequence ID" value="NZ_JARFPL010000009.1"/>
</dbReference>
<comment type="caution">
    <text evidence="7">The sequence shown here is derived from an EMBL/GenBank/DDBJ whole genome shotgun (WGS) entry which is preliminary data.</text>
</comment>
<proteinExistence type="inferred from homology"/>
<name>A0ABT5XDM6_9EURY</name>
<organism evidence="7 8">
    <name type="scientific">Candidatus Methanocrinis alkalitolerans</name>
    <dbReference type="NCBI Taxonomy" id="3033395"/>
    <lineage>
        <taxon>Archaea</taxon>
        <taxon>Methanobacteriati</taxon>
        <taxon>Methanobacteriota</taxon>
        <taxon>Stenosarchaea group</taxon>
        <taxon>Methanomicrobia</taxon>
        <taxon>Methanotrichales</taxon>
        <taxon>Methanotrichaceae</taxon>
        <taxon>Methanocrinis</taxon>
    </lineage>
</organism>
<evidence type="ECO:0000256" key="4">
    <source>
        <dbReference type="ARBA" id="ARBA00022989"/>
    </source>
</evidence>
<evidence type="ECO:0000256" key="6">
    <source>
        <dbReference type="SAM" id="Phobius"/>
    </source>
</evidence>
<feature type="transmembrane region" description="Helical" evidence="6">
    <location>
        <begin position="328"/>
        <end position="359"/>
    </location>
</feature>
<evidence type="ECO:0000313" key="7">
    <source>
        <dbReference type="EMBL" id="MDF0592787.1"/>
    </source>
</evidence>
<feature type="transmembrane region" description="Helical" evidence="6">
    <location>
        <begin position="232"/>
        <end position="251"/>
    </location>
</feature>
<feature type="transmembrane region" description="Helical" evidence="6">
    <location>
        <begin position="59"/>
        <end position="84"/>
    </location>
</feature>
<dbReference type="Proteomes" id="UP001215956">
    <property type="component" value="Unassembled WGS sequence"/>
</dbReference>
<evidence type="ECO:0000256" key="2">
    <source>
        <dbReference type="ARBA" id="ARBA00009773"/>
    </source>
</evidence>
<keyword evidence="5 6" id="KW-0472">Membrane</keyword>
<dbReference type="PANTHER" id="PTHR21716:SF71">
    <property type="entry name" value="TRANSPORT PROTEIN MJ1177-RELATED"/>
    <property type="match status" value="1"/>
</dbReference>
<evidence type="ECO:0000256" key="5">
    <source>
        <dbReference type="ARBA" id="ARBA00023136"/>
    </source>
</evidence>
<evidence type="ECO:0000256" key="1">
    <source>
        <dbReference type="ARBA" id="ARBA00004141"/>
    </source>
</evidence>
<gene>
    <name evidence="7" type="ORF">P0O24_04230</name>
</gene>